<dbReference type="Pfam" id="PF00355">
    <property type="entry name" value="Rieske"/>
    <property type="match status" value="1"/>
</dbReference>
<evidence type="ECO:0000256" key="9">
    <source>
        <dbReference type="SAM" id="SignalP"/>
    </source>
</evidence>
<evidence type="ECO:0000256" key="8">
    <source>
        <dbReference type="ARBA" id="ARBA00029586"/>
    </source>
</evidence>
<dbReference type="Gene3D" id="2.102.10.10">
    <property type="entry name" value="Rieske [2Fe-2S] iron-sulphur domain"/>
    <property type="match status" value="1"/>
</dbReference>
<keyword evidence="5" id="KW-0408">Iron</keyword>
<reference evidence="12" key="1">
    <citation type="journal article" date="2019" name="Int. J. Syst. Evol. Microbiol.">
        <title>The Global Catalogue of Microorganisms (GCM) 10K type strain sequencing project: providing services to taxonomists for standard genome sequencing and annotation.</title>
        <authorList>
            <consortium name="The Broad Institute Genomics Platform"/>
            <consortium name="The Broad Institute Genome Sequencing Center for Infectious Disease"/>
            <person name="Wu L."/>
            <person name="Ma J."/>
        </authorList>
    </citation>
    <scope>NUCLEOTIDE SEQUENCE [LARGE SCALE GENOMIC DNA]</scope>
    <source>
        <strain evidence="12">CGMCC 4.7645</strain>
    </source>
</reference>
<evidence type="ECO:0000259" key="10">
    <source>
        <dbReference type="PROSITE" id="PS51296"/>
    </source>
</evidence>
<dbReference type="InterPro" id="IPR006311">
    <property type="entry name" value="TAT_signal"/>
</dbReference>
<dbReference type="CDD" id="cd03467">
    <property type="entry name" value="Rieske"/>
    <property type="match status" value="1"/>
</dbReference>
<gene>
    <name evidence="11" type="ORF">ACFSXZ_39050</name>
</gene>
<evidence type="ECO:0000256" key="5">
    <source>
        <dbReference type="ARBA" id="ARBA00023004"/>
    </source>
</evidence>
<evidence type="ECO:0000256" key="1">
    <source>
        <dbReference type="ARBA" id="ARBA00002494"/>
    </source>
</evidence>
<keyword evidence="4" id="KW-0479">Metal-binding</keyword>
<evidence type="ECO:0000313" key="12">
    <source>
        <dbReference type="Proteomes" id="UP001597417"/>
    </source>
</evidence>
<feature type="chain" id="PRO_5047463010" description="Cytochrome bc1 complex Rieske iron-sulfur subunit" evidence="9">
    <location>
        <begin position="30"/>
        <end position="150"/>
    </location>
</feature>
<dbReference type="Proteomes" id="UP001597417">
    <property type="component" value="Unassembled WGS sequence"/>
</dbReference>
<evidence type="ECO:0000256" key="6">
    <source>
        <dbReference type="ARBA" id="ARBA00023014"/>
    </source>
</evidence>
<feature type="domain" description="Rieske" evidence="10">
    <location>
        <begin position="56"/>
        <end position="149"/>
    </location>
</feature>
<sequence>MTAESPTRRTVLTTGVAAAGAAAGTVALAACAGGSTQSGSGSGGQPAPAAQPAAGTTIASLSDVPVGGAKSVTIGGQAAIVARPSENNVVAFSASCTHQHCTVNLSGDKLKCPCHGSQFNALTGAVEHPPAKSPLPSIPVKVDNGKIVSA</sequence>
<dbReference type="PROSITE" id="PS51296">
    <property type="entry name" value="RIESKE"/>
    <property type="match status" value="1"/>
</dbReference>
<keyword evidence="12" id="KW-1185">Reference proteome</keyword>
<feature type="signal peptide" evidence="9">
    <location>
        <begin position="1"/>
        <end position="29"/>
    </location>
</feature>
<dbReference type="PANTHER" id="PTHR10134">
    <property type="entry name" value="CYTOCHROME B-C1 COMPLEX SUBUNIT RIESKE, MITOCHONDRIAL"/>
    <property type="match status" value="1"/>
</dbReference>
<organism evidence="11 12">
    <name type="scientific">Amycolatopsis pigmentata</name>
    <dbReference type="NCBI Taxonomy" id="450801"/>
    <lineage>
        <taxon>Bacteria</taxon>
        <taxon>Bacillati</taxon>
        <taxon>Actinomycetota</taxon>
        <taxon>Actinomycetes</taxon>
        <taxon>Pseudonocardiales</taxon>
        <taxon>Pseudonocardiaceae</taxon>
        <taxon>Amycolatopsis</taxon>
    </lineage>
</organism>
<protein>
    <recommendedName>
        <fullName evidence="2">Cytochrome bc1 complex Rieske iron-sulfur subunit</fullName>
    </recommendedName>
    <alternativeName>
        <fullName evidence="8">Cytochrome bc1 reductase complex subunit QcrA</fullName>
    </alternativeName>
</protein>
<accession>A0ABW5G5Q3</accession>
<dbReference type="PROSITE" id="PS51318">
    <property type="entry name" value="TAT"/>
    <property type="match status" value="1"/>
</dbReference>
<evidence type="ECO:0000256" key="4">
    <source>
        <dbReference type="ARBA" id="ARBA00022723"/>
    </source>
</evidence>
<keyword evidence="7" id="KW-1015">Disulfide bond</keyword>
<keyword evidence="9" id="KW-0732">Signal</keyword>
<evidence type="ECO:0000256" key="7">
    <source>
        <dbReference type="ARBA" id="ARBA00023157"/>
    </source>
</evidence>
<dbReference type="InterPro" id="IPR036922">
    <property type="entry name" value="Rieske_2Fe-2S_sf"/>
</dbReference>
<dbReference type="InterPro" id="IPR017941">
    <property type="entry name" value="Rieske_2Fe-2S"/>
</dbReference>
<proteinExistence type="predicted"/>
<keyword evidence="6" id="KW-0411">Iron-sulfur</keyword>
<dbReference type="RefSeq" id="WP_378271375.1">
    <property type="nucleotide sequence ID" value="NZ_JBHUKR010000027.1"/>
</dbReference>
<evidence type="ECO:0000256" key="3">
    <source>
        <dbReference type="ARBA" id="ARBA00022714"/>
    </source>
</evidence>
<comment type="caution">
    <text evidence="11">The sequence shown here is derived from an EMBL/GenBank/DDBJ whole genome shotgun (WGS) entry which is preliminary data.</text>
</comment>
<dbReference type="EMBL" id="JBHUKR010000027">
    <property type="protein sequence ID" value="MFD2422338.1"/>
    <property type="molecule type" value="Genomic_DNA"/>
</dbReference>
<dbReference type="SUPFAM" id="SSF50022">
    <property type="entry name" value="ISP domain"/>
    <property type="match status" value="1"/>
</dbReference>
<name>A0ABW5G5Q3_9PSEU</name>
<keyword evidence="3" id="KW-0001">2Fe-2S</keyword>
<dbReference type="InterPro" id="IPR014349">
    <property type="entry name" value="Rieske_Fe-S_prot"/>
</dbReference>
<comment type="function">
    <text evidence="1">Iron-sulfur subunit of the cytochrome bc1 complex, an essential component of the respiratory electron transport chain required for ATP synthesis. The bc1 complex catalyzes the oxidation of menaquinol and the reduction of cytochrome c in the respiratory chain. The bc1 complex operates through a Q-cycle mechanism that couples electron transfer to generation of the proton gradient that drives ATP synthesis.</text>
</comment>
<evidence type="ECO:0000313" key="11">
    <source>
        <dbReference type="EMBL" id="MFD2422338.1"/>
    </source>
</evidence>
<evidence type="ECO:0000256" key="2">
    <source>
        <dbReference type="ARBA" id="ARBA00015816"/>
    </source>
</evidence>